<accession>A0ABS2CM90</accession>
<protein>
    <recommendedName>
        <fullName evidence="4">Thioredoxin domain-containing protein</fullName>
    </recommendedName>
</protein>
<feature type="region of interest" description="Disordered" evidence="1">
    <location>
        <begin position="214"/>
        <end position="274"/>
    </location>
</feature>
<feature type="compositionally biased region" description="Basic and acidic residues" evidence="1">
    <location>
        <begin position="234"/>
        <end position="246"/>
    </location>
</feature>
<proteinExistence type="predicted"/>
<dbReference type="EMBL" id="JAFDVD010000012">
    <property type="protein sequence ID" value="MBM6401002.1"/>
    <property type="molecule type" value="Genomic_DNA"/>
</dbReference>
<dbReference type="RefSeq" id="WP_204131466.1">
    <property type="nucleotide sequence ID" value="NZ_JAFDVD010000012.1"/>
</dbReference>
<comment type="caution">
    <text evidence="2">The sequence shown here is derived from an EMBL/GenBank/DDBJ whole genome shotgun (WGS) entry which is preliminary data.</text>
</comment>
<reference evidence="2" key="1">
    <citation type="submission" date="2021-02" db="EMBL/GenBank/DDBJ databases">
        <title>Phycicoccus sp. MQZ13P-5T, whole genome shotgun sequence.</title>
        <authorList>
            <person name="Tuo L."/>
        </authorList>
    </citation>
    <scope>NUCLEOTIDE SEQUENCE</scope>
    <source>
        <strain evidence="2">MQZ13P-5</strain>
    </source>
</reference>
<evidence type="ECO:0008006" key="4">
    <source>
        <dbReference type="Google" id="ProtNLM"/>
    </source>
</evidence>
<evidence type="ECO:0000256" key="1">
    <source>
        <dbReference type="SAM" id="MobiDB-lite"/>
    </source>
</evidence>
<keyword evidence="3" id="KW-1185">Reference proteome</keyword>
<gene>
    <name evidence="2" type="ORF">JQN70_11435</name>
</gene>
<feature type="compositionally biased region" description="Acidic residues" evidence="1">
    <location>
        <begin position="265"/>
        <end position="274"/>
    </location>
</feature>
<name>A0ABS2CM90_9MICO</name>
<evidence type="ECO:0000313" key="3">
    <source>
        <dbReference type="Proteomes" id="UP001430172"/>
    </source>
</evidence>
<evidence type="ECO:0000313" key="2">
    <source>
        <dbReference type="EMBL" id="MBM6401002.1"/>
    </source>
</evidence>
<dbReference type="InterPro" id="IPR036249">
    <property type="entry name" value="Thioredoxin-like_sf"/>
</dbReference>
<organism evidence="2 3">
    <name type="scientific">Phycicoccus sonneratiae</name>
    <dbReference type="NCBI Taxonomy" id="2807628"/>
    <lineage>
        <taxon>Bacteria</taxon>
        <taxon>Bacillati</taxon>
        <taxon>Actinomycetota</taxon>
        <taxon>Actinomycetes</taxon>
        <taxon>Micrococcales</taxon>
        <taxon>Intrasporangiaceae</taxon>
        <taxon>Phycicoccus</taxon>
    </lineage>
</organism>
<dbReference type="Proteomes" id="UP001430172">
    <property type="component" value="Unassembled WGS sequence"/>
</dbReference>
<sequence length="274" mass="27548">MVWVVVAEGVAIALLGVLVLGLLRSHALILKALHELGAGLDLEREAAADGGGHDGPPGAVPVQIEPGVVPATRSSSSTSHDVVGTDLEGRHSVVEVSGSGAPATLFAFLTSGCSVCLTFWNELDGDTEAPAGARVVVVVKDTPDESPATLARLARPGTRVVASSAAWADYDIPGSPYFVLVEDGTVTGEGSATSWPAVSDLLAQAVAESAHARAAAGRSGPGSVGAAGAAGIVDRGERDDLSRIDTELLAAGITPGHPSLHTPPDPDDAADPRS</sequence>
<dbReference type="SUPFAM" id="SSF52833">
    <property type="entry name" value="Thioredoxin-like"/>
    <property type="match status" value="1"/>
</dbReference>